<name>A0AAV2DYV8_9ROSI</name>
<protein>
    <submittedName>
        <fullName evidence="1">Uncharacterized protein</fullName>
    </submittedName>
</protein>
<proteinExistence type="predicted"/>
<dbReference type="EMBL" id="OZ034816">
    <property type="protein sequence ID" value="CAL1378718.1"/>
    <property type="molecule type" value="Genomic_DNA"/>
</dbReference>
<evidence type="ECO:0000313" key="1">
    <source>
        <dbReference type="EMBL" id="CAL1378718.1"/>
    </source>
</evidence>
<dbReference type="Proteomes" id="UP001497516">
    <property type="component" value="Chromosome 3"/>
</dbReference>
<reference evidence="1 2" key="1">
    <citation type="submission" date="2024-04" db="EMBL/GenBank/DDBJ databases">
        <authorList>
            <person name="Fracassetti M."/>
        </authorList>
    </citation>
    <scope>NUCLEOTIDE SEQUENCE [LARGE SCALE GENOMIC DNA]</scope>
</reference>
<dbReference type="AlphaFoldDB" id="A0AAV2DYV8"/>
<gene>
    <name evidence="1" type="ORF">LTRI10_LOCUS20283</name>
</gene>
<evidence type="ECO:0000313" key="2">
    <source>
        <dbReference type="Proteomes" id="UP001497516"/>
    </source>
</evidence>
<organism evidence="1 2">
    <name type="scientific">Linum trigynum</name>
    <dbReference type="NCBI Taxonomy" id="586398"/>
    <lineage>
        <taxon>Eukaryota</taxon>
        <taxon>Viridiplantae</taxon>
        <taxon>Streptophyta</taxon>
        <taxon>Embryophyta</taxon>
        <taxon>Tracheophyta</taxon>
        <taxon>Spermatophyta</taxon>
        <taxon>Magnoliopsida</taxon>
        <taxon>eudicotyledons</taxon>
        <taxon>Gunneridae</taxon>
        <taxon>Pentapetalae</taxon>
        <taxon>rosids</taxon>
        <taxon>fabids</taxon>
        <taxon>Malpighiales</taxon>
        <taxon>Linaceae</taxon>
        <taxon>Linum</taxon>
    </lineage>
</organism>
<sequence>MEDPQCRPLMESVGFKIVIKGDIYRNWAAKRSRVMVKEKRSNLTLDFISFFGSVLVCGGGCGKGAIIPSRIHPSVSISTCSSVDR</sequence>
<keyword evidence="2" id="KW-1185">Reference proteome</keyword>
<accession>A0AAV2DYV8</accession>